<protein>
    <submittedName>
        <fullName evidence="1 2">Uncharacterized protein</fullName>
    </submittedName>
</protein>
<evidence type="ECO:0000313" key="3">
    <source>
        <dbReference type="Proteomes" id="UP000002051"/>
    </source>
</evidence>
<keyword evidence="3" id="KW-1185">Reference proteome</keyword>
<dbReference type="EnsemblPlants" id="AES79236">
    <property type="protein sequence ID" value="AES79236"/>
    <property type="gene ID" value="MTR_7g060170"/>
</dbReference>
<dbReference type="HOGENOM" id="CLU_2389566_0_0_1"/>
<accession>A0A0C3W6I7</accession>
<dbReference type="Proteomes" id="UP000002051">
    <property type="component" value="Unassembled WGS sequence"/>
</dbReference>
<gene>
    <name evidence="1" type="ordered locus">MTR_7g060170</name>
</gene>
<accession>G7L3D0</accession>
<dbReference type="EMBL" id="CM001223">
    <property type="protein sequence ID" value="AES79236.2"/>
    <property type="molecule type" value="Genomic_DNA"/>
</dbReference>
<name>G7L3D0_MEDTR</name>
<evidence type="ECO:0000313" key="2">
    <source>
        <dbReference type="EnsemblPlants" id="AES79236"/>
    </source>
</evidence>
<reference evidence="2" key="3">
    <citation type="submission" date="2015-04" db="UniProtKB">
        <authorList>
            <consortium name="EnsemblPlants"/>
        </authorList>
    </citation>
    <scope>IDENTIFICATION</scope>
    <source>
        <strain evidence="2">cv. Jemalong A17</strain>
    </source>
</reference>
<proteinExistence type="predicted"/>
<reference evidence="1 3" key="2">
    <citation type="journal article" date="2014" name="BMC Genomics">
        <title>An improved genome release (version Mt4.0) for the model legume Medicago truncatula.</title>
        <authorList>
            <person name="Tang H."/>
            <person name="Krishnakumar V."/>
            <person name="Bidwell S."/>
            <person name="Rosen B."/>
            <person name="Chan A."/>
            <person name="Zhou S."/>
            <person name="Gentzbittel L."/>
            <person name="Childs K.L."/>
            <person name="Yandell M."/>
            <person name="Gundlach H."/>
            <person name="Mayer K.F."/>
            <person name="Schwartz D.C."/>
            <person name="Town C.D."/>
        </authorList>
    </citation>
    <scope>GENOME REANNOTATION</scope>
    <source>
        <strain evidence="2 3">cv. Jemalong A17</strain>
    </source>
</reference>
<organism evidence="1 3">
    <name type="scientific">Medicago truncatula</name>
    <name type="common">Barrel medic</name>
    <name type="synonym">Medicago tribuloides</name>
    <dbReference type="NCBI Taxonomy" id="3880"/>
    <lineage>
        <taxon>Eukaryota</taxon>
        <taxon>Viridiplantae</taxon>
        <taxon>Streptophyta</taxon>
        <taxon>Embryophyta</taxon>
        <taxon>Tracheophyta</taxon>
        <taxon>Spermatophyta</taxon>
        <taxon>Magnoliopsida</taxon>
        <taxon>eudicotyledons</taxon>
        <taxon>Gunneridae</taxon>
        <taxon>Pentapetalae</taxon>
        <taxon>rosids</taxon>
        <taxon>fabids</taxon>
        <taxon>Fabales</taxon>
        <taxon>Fabaceae</taxon>
        <taxon>Papilionoideae</taxon>
        <taxon>50 kb inversion clade</taxon>
        <taxon>NPAAA clade</taxon>
        <taxon>Hologalegina</taxon>
        <taxon>IRL clade</taxon>
        <taxon>Trifolieae</taxon>
        <taxon>Medicago</taxon>
    </lineage>
</organism>
<dbReference type="PaxDb" id="3880-AES79236"/>
<evidence type="ECO:0000313" key="1">
    <source>
        <dbReference type="EMBL" id="AES79236.2"/>
    </source>
</evidence>
<dbReference type="AlphaFoldDB" id="G7L3D0"/>
<reference evidence="1 3" key="1">
    <citation type="journal article" date="2011" name="Nature">
        <title>The Medicago genome provides insight into the evolution of rhizobial symbioses.</title>
        <authorList>
            <person name="Young N.D."/>
            <person name="Debelle F."/>
            <person name="Oldroyd G.E."/>
            <person name="Geurts R."/>
            <person name="Cannon S.B."/>
            <person name="Udvardi M.K."/>
            <person name="Benedito V.A."/>
            <person name="Mayer K.F."/>
            <person name="Gouzy J."/>
            <person name="Schoof H."/>
            <person name="Van de Peer Y."/>
            <person name="Proost S."/>
            <person name="Cook D.R."/>
            <person name="Meyers B.C."/>
            <person name="Spannagl M."/>
            <person name="Cheung F."/>
            <person name="De Mita S."/>
            <person name="Krishnakumar V."/>
            <person name="Gundlach H."/>
            <person name="Zhou S."/>
            <person name="Mudge J."/>
            <person name="Bharti A.K."/>
            <person name="Murray J.D."/>
            <person name="Naoumkina M.A."/>
            <person name="Rosen B."/>
            <person name="Silverstein K.A."/>
            <person name="Tang H."/>
            <person name="Rombauts S."/>
            <person name="Zhao P.X."/>
            <person name="Zhou P."/>
            <person name="Barbe V."/>
            <person name="Bardou P."/>
            <person name="Bechner M."/>
            <person name="Bellec A."/>
            <person name="Berger A."/>
            <person name="Berges H."/>
            <person name="Bidwell S."/>
            <person name="Bisseling T."/>
            <person name="Choisne N."/>
            <person name="Couloux A."/>
            <person name="Denny R."/>
            <person name="Deshpande S."/>
            <person name="Dai X."/>
            <person name="Doyle J.J."/>
            <person name="Dudez A.M."/>
            <person name="Farmer A.D."/>
            <person name="Fouteau S."/>
            <person name="Franken C."/>
            <person name="Gibelin C."/>
            <person name="Gish J."/>
            <person name="Goldstein S."/>
            <person name="Gonzalez A.J."/>
            <person name="Green P.J."/>
            <person name="Hallab A."/>
            <person name="Hartog M."/>
            <person name="Hua A."/>
            <person name="Humphray S.J."/>
            <person name="Jeong D.H."/>
            <person name="Jing Y."/>
            <person name="Jocker A."/>
            <person name="Kenton S.M."/>
            <person name="Kim D.J."/>
            <person name="Klee K."/>
            <person name="Lai H."/>
            <person name="Lang C."/>
            <person name="Lin S."/>
            <person name="Macmil S.L."/>
            <person name="Magdelenat G."/>
            <person name="Matthews L."/>
            <person name="McCorrison J."/>
            <person name="Monaghan E.L."/>
            <person name="Mun J.H."/>
            <person name="Najar F.Z."/>
            <person name="Nicholson C."/>
            <person name="Noirot C."/>
            <person name="O'Bleness M."/>
            <person name="Paule C.R."/>
            <person name="Poulain J."/>
            <person name="Prion F."/>
            <person name="Qin B."/>
            <person name="Qu C."/>
            <person name="Retzel E.F."/>
            <person name="Riddle C."/>
            <person name="Sallet E."/>
            <person name="Samain S."/>
            <person name="Samson N."/>
            <person name="Sanders I."/>
            <person name="Saurat O."/>
            <person name="Scarpelli C."/>
            <person name="Schiex T."/>
            <person name="Segurens B."/>
            <person name="Severin A.J."/>
            <person name="Sherrier D.J."/>
            <person name="Shi R."/>
            <person name="Sims S."/>
            <person name="Singer S.R."/>
            <person name="Sinharoy S."/>
            <person name="Sterck L."/>
            <person name="Viollet A."/>
            <person name="Wang B.B."/>
            <person name="Wang K."/>
            <person name="Wang M."/>
            <person name="Wang X."/>
            <person name="Warfsmann J."/>
            <person name="Weissenbach J."/>
            <person name="White D.D."/>
            <person name="White J.D."/>
            <person name="Wiley G.B."/>
            <person name="Wincker P."/>
            <person name="Xing Y."/>
            <person name="Yang L."/>
            <person name="Yao Z."/>
            <person name="Ying F."/>
            <person name="Zhai J."/>
            <person name="Zhou L."/>
            <person name="Zuber A."/>
            <person name="Denarie J."/>
            <person name="Dixon R.A."/>
            <person name="May G.D."/>
            <person name="Schwartz D.C."/>
            <person name="Rogers J."/>
            <person name="Quetier F."/>
            <person name="Town C.D."/>
            <person name="Roe B.A."/>
        </authorList>
    </citation>
    <scope>NUCLEOTIDE SEQUENCE [LARGE SCALE GENOMIC DNA]</scope>
    <source>
        <strain evidence="1">A17</strain>
        <strain evidence="2 3">cv. Jemalong A17</strain>
    </source>
</reference>
<sequence length="94" mass="10321">MSVYTIQAQIDETAGDGVQEVDGGTKLRLWIESAGGRTRGRVYGTTDLSVNLRRGCTSFTQKSQDHHGSMYEMSLEAERAARVRADEKAAIAEK</sequence>